<dbReference type="EMBL" id="BAAAVI010000005">
    <property type="protein sequence ID" value="GAA2853436.1"/>
    <property type="molecule type" value="Genomic_DNA"/>
</dbReference>
<keyword evidence="1" id="KW-0812">Transmembrane</keyword>
<evidence type="ECO:0000313" key="2">
    <source>
        <dbReference type="EMBL" id="GAA2853436.1"/>
    </source>
</evidence>
<feature type="transmembrane region" description="Helical" evidence="1">
    <location>
        <begin position="119"/>
        <end position="139"/>
    </location>
</feature>
<organism evidence="2 3">
    <name type="scientific">Streptosporangium fragile</name>
    <dbReference type="NCBI Taxonomy" id="46186"/>
    <lineage>
        <taxon>Bacteria</taxon>
        <taxon>Bacillati</taxon>
        <taxon>Actinomycetota</taxon>
        <taxon>Actinomycetes</taxon>
        <taxon>Streptosporangiales</taxon>
        <taxon>Streptosporangiaceae</taxon>
        <taxon>Streptosporangium</taxon>
    </lineage>
</organism>
<keyword evidence="3" id="KW-1185">Reference proteome</keyword>
<keyword evidence="1" id="KW-0472">Membrane</keyword>
<evidence type="ECO:0000256" key="1">
    <source>
        <dbReference type="SAM" id="Phobius"/>
    </source>
</evidence>
<evidence type="ECO:0000313" key="3">
    <source>
        <dbReference type="Proteomes" id="UP001500831"/>
    </source>
</evidence>
<proteinExistence type="predicted"/>
<gene>
    <name evidence="2" type="ORF">GCM10010517_11280</name>
</gene>
<protein>
    <submittedName>
        <fullName evidence="2">Uncharacterized protein</fullName>
    </submittedName>
</protein>
<comment type="caution">
    <text evidence="2">The sequence shown here is derived from an EMBL/GenBank/DDBJ whole genome shotgun (WGS) entry which is preliminary data.</text>
</comment>
<accession>A0ABP6I7P9</accession>
<dbReference type="Proteomes" id="UP001500831">
    <property type="component" value="Unassembled WGS sequence"/>
</dbReference>
<reference evidence="3" key="1">
    <citation type="journal article" date="2019" name="Int. J. Syst. Evol. Microbiol.">
        <title>The Global Catalogue of Microorganisms (GCM) 10K type strain sequencing project: providing services to taxonomists for standard genome sequencing and annotation.</title>
        <authorList>
            <consortium name="The Broad Institute Genomics Platform"/>
            <consortium name="The Broad Institute Genome Sequencing Center for Infectious Disease"/>
            <person name="Wu L."/>
            <person name="Ma J."/>
        </authorList>
    </citation>
    <scope>NUCLEOTIDE SEQUENCE [LARGE SCALE GENOMIC DNA]</scope>
    <source>
        <strain evidence="3">JCM 6242</strain>
    </source>
</reference>
<keyword evidence="1" id="KW-1133">Transmembrane helix</keyword>
<name>A0ABP6I7P9_9ACTN</name>
<feature type="transmembrane region" description="Helical" evidence="1">
    <location>
        <begin position="36"/>
        <end position="57"/>
    </location>
</feature>
<sequence>MDHPDGGPRVIPAAGAIGPETGLWSLPMTTVRRKPLIGTGLLVVALLLLGVSIFLFLRASDTQERIDGHLQKATGLLSEAESVKETDPGRHDELTREANRYTWFAETDQEEHSSQYSSAWLLAAGAAGCLTGGLIVFLSRGGRAPRGAKFDRV</sequence>